<keyword evidence="3 6" id="KW-0732">Signal</keyword>
<dbReference type="PANTHER" id="PTHR30222">
    <property type="entry name" value="SPERMIDINE/PUTRESCINE-BINDING PERIPLASMIC PROTEIN"/>
    <property type="match status" value="1"/>
</dbReference>
<sequence>MKNKLILIICIIALILTAGCSSKTEEKEVLNVLNYDIYMDKTLISEFEKENNVTIKYDTYSTPEEMYIKAKAGASDYDLIISSEYMIERMISEGMVNKLNFDNIPNYQFIDEEFKNQPYDPNNEYAVPYFWGTLGILYNKTTVDASSDSWSMLWDEKYSQRIIMMDSQRDAFAAALKLLGYSLNTVDEKELDEAKALLIKQRPLVMAYITDGAPDIMINEEADMALVWSGEAVSAMSENENLDFVIPKEGSNIWIDAMFIPSTTKNQPLAEEFINFLCSKEATLRNIDEVWYSTVHTEAIKEVDEELLNNSAFNIPSEDIKKMEMFRDPKEFIDLYTSRWTEIMAE</sequence>
<dbReference type="GO" id="GO:0042597">
    <property type="term" value="C:periplasmic space"/>
    <property type="evidence" value="ECO:0007669"/>
    <property type="project" value="UniProtKB-SubCell"/>
</dbReference>
<evidence type="ECO:0000256" key="3">
    <source>
        <dbReference type="ARBA" id="ARBA00022729"/>
    </source>
</evidence>
<feature type="chain" id="PRO_5039421049" evidence="6">
    <location>
        <begin position="23"/>
        <end position="346"/>
    </location>
</feature>
<evidence type="ECO:0000256" key="1">
    <source>
        <dbReference type="ARBA" id="ARBA00004418"/>
    </source>
</evidence>
<gene>
    <name evidence="7" type="ORF">LY60_02640</name>
</gene>
<dbReference type="Pfam" id="PF13416">
    <property type="entry name" value="SBP_bac_8"/>
    <property type="match status" value="1"/>
</dbReference>
<dbReference type="EMBL" id="VLKH01000008">
    <property type="protein sequence ID" value="TWH78615.1"/>
    <property type="molecule type" value="Genomic_DNA"/>
</dbReference>
<evidence type="ECO:0000256" key="4">
    <source>
        <dbReference type="ARBA" id="ARBA00022764"/>
    </source>
</evidence>
<protein>
    <submittedName>
        <fullName evidence="7">Spermidine/putrescine transport system substrate-binding protein</fullName>
    </submittedName>
</protein>
<dbReference type="PRINTS" id="PR00909">
    <property type="entry name" value="SPERMDNBNDNG"/>
</dbReference>
<dbReference type="GO" id="GO:0015846">
    <property type="term" value="P:polyamine transport"/>
    <property type="evidence" value="ECO:0007669"/>
    <property type="project" value="InterPro"/>
</dbReference>
<dbReference type="Proteomes" id="UP000315343">
    <property type="component" value="Unassembled WGS sequence"/>
</dbReference>
<keyword evidence="4" id="KW-0574">Periplasm</keyword>
<evidence type="ECO:0000256" key="2">
    <source>
        <dbReference type="ARBA" id="ARBA00022448"/>
    </source>
</evidence>
<comment type="subcellular location">
    <subcellularLocation>
        <location evidence="1">Periplasm</location>
    </subcellularLocation>
</comment>
<keyword evidence="2" id="KW-0813">Transport</keyword>
<keyword evidence="8" id="KW-1185">Reference proteome</keyword>
<feature type="signal peptide" evidence="6">
    <location>
        <begin position="1"/>
        <end position="22"/>
    </location>
</feature>
<dbReference type="CDD" id="cd13590">
    <property type="entry name" value="PBP2_PotD_PotF_like"/>
    <property type="match status" value="1"/>
</dbReference>
<dbReference type="OrthoDB" id="9769319at2"/>
<dbReference type="InterPro" id="IPR006059">
    <property type="entry name" value="SBP"/>
</dbReference>
<dbReference type="InterPro" id="IPR001188">
    <property type="entry name" value="Sperm_putr-bd"/>
</dbReference>
<dbReference type="SUPFAM" id="SSF53850">
    <property type="entry name" value="Periplasmic binding protein-like II"/>
    <property type="match status" value="1"/>
</dbReference>
<dbReference type="AlphaFoldDB" id="A0A562J6S4"/>
<proteinExistence type="predicted"/>
<dbReference type="RefSeq" id="WP_145084481.1">
    <property type="nucleotide sequence ID" value="NZ_VLKH01000008.1"/>
</dbReference>
<accession>A0A562J6S4</accession>
<reference evidence="7 8" key="1">
    <citation type="submission" date="2019-07" db="EMBL/GenBank/DDBJ databases">
        <title>Genomic Encyclopedia of Type Strains, Phase I: the one thousand microbial genomes (KMG-I) project.</title>
        <authorList>
            <person name="Kyrpides N."/>
        </authorList>
    </citation>
    <scope>NUCLEOTIDE SEQUENCE [LARGE SCALE GENOMIC DNA]</scope>
    <source>
        <strain evidence="7 8">DSM 13558</strain>
    </source>
</reference>
<name>A0A562J6S4_9FIRM</name>
<dbReference type="PIRSF" id="PIRSF019574">
    <property type="entry name" value="Periplasmic_polyamine_BP"/>
    <property type="match status" value="1"/>
</dbReference>
<evidence type="ECO:0000256" key="5">
    <source>
        <dbReference type="PIRSR" id="PIRSR019574-1"/>
    </source>
</evidence>
<evidence type="ECO:0000313" key="7">
    <source>
        <dbReference type="EMBL" id="TWH78615.1"/>
    </source>
</evidence>
<dbReference type="GO" id="GO:0019808">
    <property type="term" value="F:polyamine binding"/>
    <property type="evidence" value="ECO:0007669"/>
    <property type="project" value="InterPro"/>
</dbReference>
<dbReference type="Gene3D" id="3.40.190.10">
    <property type="entry name" value="Periplasmic binding protein-like II"/>
    <property type="match status" value="2"/>
</dbReference>
<evidence type="ECO:0000256" key="6">
    <source>
        <dbReference type="SAM" id="SignalP"/>
    </source>
</evidence>
<dbReference type="PANTHER" id="PTHR30222:SF17">
    <property type="entry name" value="SPERMIDINE_PUTRESCINE-BINDING PERIPLASMIC PROTEIN"/>
    <property type="match status" value="1"/>
</dbReference>
<organism evidence="7 8">
    <name type="scientific">Sedimentibacter saalensis</name>
    <dbReference type="NCBI Taxonomy" id="130788"/>
    <lineage>
        <taxon>Bacteria</taxon>
        <taxon>Bacillati</taxon>
        <taxon>Bacillota</taxon>
        <taxon>Tissierellia</taxon>
        <taxon>Sedimentibacter</taxon>
    </lineage>
</organism>
<feature type="binding site" evidence="5">
    <location>
        <position position="85"/>
    </location>
    <ligand>
        <name>spermidine</name>
        <dbReference type="ChEBI" id="CHEBI:57834"/>
    </ligand>
</feature>
<evidence type="ECO:0000313" key="8">
    <source>
        <dbReference type="Proteomes" id="UP000315343"/>
    </source>
</evidence>
<comment type="caution">
    <text evidence="7">The sequence shown here is derived from an EMBL/GenBank/DDBJ whole genome shotgun (WGS) entry which is preliminary data.</text>
</comment>
<dbReference type="PROSITE" id="PS51257">
    <property type="entry name" value="PROKAR_LIPOPROTEIN"/>
    <property type="match status" value="1"/>
</dbReference>